<dbReference type="OrthoDB" id="7613898at2"/>
<dbReference type="Pfam" id="PF03176">
    <property type="entry name" value="MMPL"/>
    <property type="match status" value="2"/>
</dbReference>
<feature type="transmembrane region" description="Helical" evidence="7">
    <location>
        <begin position="9"/>
        <end position="33"/>
    </location>
</feature>
<evidence type="ECO:0000259" key="8">
    <source>
        <dbReference type="Pfam" id="PF03176"/>
    </source>
</evidence>
<evidence type="ECO:0000256" key="7">
    <source>
        <dbReference type="SAM" id="Phobius"/>
    </source>
</evidence>
<dbReference type="AlphaFoldDB" id="A0A501PK40"/>
<dbReference type="InterPro" id="IPR050545">
    <property type="entry name" value="Mycobact_MmpL"/>
</dbReference>
<dbReference type="EMBL" id="VFIY01000006">
    <property type="protein sequence ID" value="TPD60625.1"/>
    <property type="molecule type" value="Genomic_DNA"/>
</dbReference>
<evidence type="ECO:0000256" key="6">
    <source>
        <dbReference type="SAM" id="MobiDB-lite"/>
    </source>
</evidence>
<dbReference type="InterPro" id="IPR004869">
    <property type="entry name" value="MMPL_dom"/>
</dbReference>
<evidence type="ECO:0000256" key="5">
    <source>
        <dbReference type="ARBA" id="ARBA00023136"/>
    </source>
</evidence>
<dbReference type="Gene3D" id="1.20.1640.10">
    <property type="entry name" value="Multidrug efflux transporter AcrB transmembrane domain"/>
    <property type="match status" value="2"/>
</dbReference>
<evidence type="ECO:0000256" key="4">
    <source>
        <dbReference type="ARBA" id="ARBA00022989"/>
    </source>
</evidence>
<proteinExistence type="predicted"/>
<keyword evidence="4 7" id="KW-1133">Transmembrane helix</keyword>
<feature type="transmembrane region" description="Helical" evidence="7">
    <location>
        <begin position="271"/>
        <end position="294"/>
    </location>
</feature>
<feature type="domain" description="Membrane transport protein MMPL" evidence="8">
    <location>
        <begin position="123"/>
        <end position="353"/>
    </location>
</feature>
<feature type="transmembrane region" description="Helical" evidence="7">
    <location>
        <begin position="630"/>
        <end position="652"/>
    </location>
</feature>
<keyword evidence="5 7" id="KW-0472">Membrane</keyword>
<name>A0A501PK40_9PROT</name>
<feature type="region of interest" description="Disordered" evidence="6">
    <location>
        <begin position="770"/>
        <end position="795"/>
    </location>
</feature>
<dbReference type="PANTHER" id="PTHR33406:SF13">
    <property type="entry name" value="MEMBRANE PROTEIN YDFJ"/>
    <property type="match status" value="1"/>
</dbReference>
<dbReference type="SUPFAM" id="SSF82866">
    <property type="entry name" value="Multidrug efflux transporter AcrB transmembrane domain"/>
    <property type="match status" value="2"/>
</dbReference>
<accession>A0A501PK40</accession>
<evidence type="ECO:0000256" key="3">
    <source>
        <dbReference type="ARBA" id="ARBA00022692"/>
    </source>
</evidence>
<feature type="transmembrane region" description="Helical" evidence="7">
    <location>
        <begin position="393"/>
        <end position="415"/>
    </location>
</feature>
<evidence type="ECO:0000256" key="1">
    <source>
        <dbReference type="ARBA" id="ARBA00004651"/>
    </source>
</evidence>
<feature type="compositionally biased region" description="Polar residues" evidence="6">
    <location>
        <begin position="779"/>
        <end position="795"/>
    </location>
</feature>
<feature type="transmembrane region" description="Helical" evidence="7">
    <location>
        <begin position="606"/>
        <end position="623"/>
    </location>
</feature>
<feature type="transmembrane region" description="Helical" evidence="7">
    <location>
        <begin position="218"/>
        <end position="236"/>
    </location>
</feature>
<keyword evidence="3 7" id="KW-0812">Transmembrane</keyword>
<reference evidence="10" key="1">
    <citation type="submission" date="2019-06" db="EMBL/GenBank/DDBJ databases">
        <title>The complete genome of Emcibacter congregatus ZYLT.</title>
        <authorList>
            <person name="Zhao Z."/>
        </authorList>
    </citation>
    <scope>NUCLEOTIDE SEQUENCE [LARGE SCALE GENOMIC DNA]</scope>
    <source>
        <strain evidence="10">MCCC 1A06723</strain>
    </source>
</reference>
<dbReference type="GO" id="GO:0005886">
    <property type="term" value="C:plasma membrane"/>
    <property type="evidence" value="ECO:0007669"/>
    <property type="project" value="UniProtKB-SubCell"/>
</dbReference>
<organism evidence="9 10">
    <name type="scientific">Emcibacter nanhaiensis</name>
    <dbReference type="NCBI Taxonomy" id="1505037"/>
    <lineage>
        <taxon>Bacteria</taxon>
        <taxon>Pseudomonadati</taxon>
        <taxon>Pseudomonadota</taxon>
        <taxon>Alphaproteobacteria</taxon>
        <taxon>Emcibacterales</taxon>
        <taxon>Emcibacteraceae</taxon>
        <taxon>Emcibacter</taxon>
    </lineage>
</organism>
<evidence type="ECO:0000313" key="10">
    <source>
        <dbReference type="Proteomes" id="UP000319148"/>
    </source>
</evidence>
<gene>
    <name evidence="9" type="ORF">FIV46_07820</name>
</gene>
<evidence type="ECO:0000256" key="2">
    <source>
        <dbReference type="ARBA" id="ARBA00022475"/>
    </source>
</evidence>
<dbReference type="RefSeq" id="WP_139940184.1">
    <property type="nucleotide sequence ID" value="NZ_JBHSYP010000008.1"/>
</dbReference>
<keyword evidence="2" id="KW-1003">Cell membrane</keyword>
<feature type="domain" description="Membrane transport protein MMPL" evidence="8">
    <location>
        <begin position="586"/>
        <end position="757"/>
    </location>
</feature>
<comment type="subcellular location">
    <subcellularLocation>
        <location evidence="1">Cell membrane</location>
        <topology evidence="1">Multi-pass membrane protein</topology>
    </subcellularLocation>
</comment>
<evidence type="ECO:0000313" key="9">
    <source>
        <dbReference type="EMBL" id="TPD60625.1"/>
    </source>
</evidence>
<sequence length="795" mass="87345">MAAQKLSRFVVRFPVWFIAGILLVSSLLGYFAWSGLSLKVVLEEMLPVGRTNVQLIQKFGTQFGGANTTLIALENENGTIYDREFLENYMKISDEIYFHPETIRHLVQSLSLRKTKAVTGSGGRIQIDALMWGRAPDTDEKMQLFRRNVKAQYQGFLVSDDERSAMIVADFKDGADYEQLVNFIDDIRVAAAEDGIKVYAVGRPILLGIIYRALDKTLLILAISVLFVAAILYVYFQNLIGVCVPIISATMATFWGLGAMGYVHYNLDPLLILLPAFIFAIVLSHSVQFISRVFEEFSEHHHMRDAVQHGLAKLMFPSMAAIVTDAAGFTVLVLVGIPSIQALAVICTIWLLAIGPSLIFSAALLCLLPRPGKYRTGIHLVERVWSAMNLEKHAFAVTVAGLLALGGGLWGSGYLTIGDATGSPILWPGDQYNRDNEALNKSFSGLGTDLMQVYIEGGDNTMLDPEVYHRIEALDRHVYETVPQARPAQSLVPVIKKINSVLYEGDPSYEIVPETTEEIGFNIYLFRSKGEPGDFAAYTNPEWQIGNITIPLKDHSGQTVDKVIAEVAGFLGKQPALGNGAKFLFAGGQIGIAKAVNDEIRASNNTVLIAIVLVITFCVFVLYRSVSVSLVLIASLAAANFITYSFMAFKGIGLSLNTLPLTALGVGLGVDYGIYMLDRIREEARVHDRHFEAVRGAIRTSGNAIFVTAMTMVLPLIPWFLFSALRFQAEMGLLLGMVLFLNMIGALVFVPAAVLYLKPKAIFGDPESGNFKEKKSSEIETSMMNDSFQHQNTGS</sequence>
<feature type="transmembrane region" description="Helical" evidence="7">
    <location>
        <begin position="698"/>
        <end position="721"/>
    </location>
</feature>
<comment type="caution">
    <text evidence="9">The sequence shown here is derived from an EMBL/GenBank/DDBJ whole genome shotgun (WGS) entry which is preliminary data.</text>
</comment>
<feature type="transmembrane region" description="Helical" evidence="7">
    <location>
        <begin position="658"/>
        <end position="677"/>
    </location>
</feature>
<dbReference type="PANTHER" id="PTHR33406">
    <property type="entry name" value="MEMBRANE PROTEIN MJ1562-RELATED"/>
    <property type="match status" value="1"/>
</dbReference>
<protein>
    <submittedName>
        <fullName evidence="9">Multidrug transporter</fullName>
    </submittedName>
</protein>
<dbReference type="Proteomes" id="UP000319148">
    <property type="component" value="Unassembled WGS sequence"/>
</dbReference>
<keyword evidence="10" id="KW-1185">Reference proteome</keyword>
<feature type="transmembrane region" description="Helical" evidence="7">
    <location>
        <begin position="243"/>
        <end position="265"/>
    </location>
</feature>
<feature type="transmembrane region" description="Helical" evidence="7">
    <location>
        <begin position="343"/>
        <end position="368"/>
    </location>
</feature>
<feature type="transmembrane region" description="Helical" evidence="7">
    <location>
        <begin position="733"/>
        <end position="757"/>
    </location>
</feature>
<feature type="transmembrane region" description="Helical" evidence="7">
    <location>
        <begin position="314"/>
        <end position="337"/>
    </location>
</feature>